<dbReference type="OrthoDB" id="9812086at2"/>
<evidence type="ECO:0000259" key="3">
    <source>
        <dbReference type="Pfam" id="PF01243"/>
    </source>
</evidence>
<dbReference type="SUPFAM" id="SSF50475">
    <property type="entry name" value="FMN-binding split barrel"/>
    <property type="match status" value="1"/>
</dbReference>
<dbReference type="AlphaFoldDB" id="A0LUX6"/>
<dbReference type="InterPro" id="IPR011576">
    <property type="entry name" value="Pyridox_Oxase_N"/>
</dbReference>
<evidence type="ECO:0000313" key="5">
    <source>
        <dbReference type="Proteomes" id="UP000008221"/>
    </source>
</evidence>
<dbReference type="PANTHER" id="PTHR35176:SF2">
    <property type="entry name" value="F420H(2)-DEPENDENT REDUCTASE RV1155"/>
    <property type="match status" value="1"/>
</dbReference>
<dbReference type="EMBL" id="CP000481">
    <property type="protein sequence ID" value="ABK53236.1"/>
    <property type="molecule type" value="Genomic_DNA"/>
</dbReference>
<dbReference type="InterPro" id="IPR012349">
    <property type="entry name" value="Split_barrel_FMN-bd"/>
</dbReference>
<dbReference type="NCBIfam" id="TIGR03668">
    <property type="entry name" value="Rv0121_F420"/>
    <property type="match status" value="1"/>
</dbReference>
<keyword evidence="5" id="KW-1185">Reference proteome</keyword>
<dbReference type="GO" id="GO:0005829">
    <property type="term" value="C:cytosol"/>
    <property type="evidence" value="ECO:0007669"/>
    <property type="project" value="TreeGrafter"/>
</dbReference>
<dbReference type="Proteomes" id="UP000008221">
    <property type="component" value="Chromosome"/>
</dbReference>
<gene>
    <name evidence="4" type="ordered locus">Acel_1464</name>
</gene>
<name>A0LUX6_ACIC1</name>
<accession>A0LUX6</accession>
<dbReference type="Gene3D" id="2.30.110.10">
    <property type="entry name" value="Electron Transport, Fmn-binding Protein, Chain A"/>
    <property type="match status" value="1"/>
</dbReference>
<evidence type="ECO:0000256" key="2">
    <source>
        <dbReference type="SAM" id="MobiDB-lite"/>
    </source>
</evidence>
<evidence type="ECO:0000313" key="4">
    <source>
        <dbReference type="EMBL" id="ABK53236.1"/>
    </source>
</evidence>
<evidence type="ECO:0000256" key="1">
    <source>
        <dbReference type="ARBA" id="ARBA00023002"/>
    </source>
</evidence>
<dbReference type="eggNOG" id="COG3467">
    <property type="taxonomic scope" value="Bacteria"/>
</dbReference>
<dbReference type="STRING" id="351607.Acel_1464"/>
<dbReference type="GO" id="GO:0070967">
    <property type="term" value="F:coenzyme F420 binding"/>
    <property type="evidence" value="ECO:0007669"/>
    <property type="project" value="TreeGrafter"/>
</dbReference>
<dbReference type="Pfam" id="PF01243">
    <property type="entry name" value="PNPOx_N"/>
    <property type="match status" value="1"/>
</dbReference>
<dbReference type="InterPro" id="IPR052019">
    <property type="entry name" value="F420H2_bilvrd_red/Heme_oxyg"/>
</dbReference>
<feature type="domain" description="Pyridoxamine 5'-phosphate oxidase N-terminal" evidence="3">
    <location>
        <begin position="7"/>
        <end position="137"/>
    </location>
</feature>
<dbReference type="InParanoid" id="A0LUX6"/>
<dbReference type="GO" id="GO:0016627">
    <property type="term" value="F:oxidoreductase activity, acting on the CH-CH group of donors"/>
    <property type="evidence" value="ECO:0007669"/>
    <property type="project" value="TreeGrafter"/>
</dbReference>
<keyword evidence="1" id="KW-0560">Oxidoreductase</keyword>
<dbReference type="HOGENOM" id="CLU_1363749_0_0_11"/>
<sequence length="200" mass="21517">MPAVSPDVARALFATRPVAYLASCSGAGVPHIVPIVFVVNGNTIVTAVDRKPKSGRVLRRIRNIRENPSVAVLADRYTDDWSMLWWIRADGRARLMDGADPSAQRAWGALTARYPQYAEHPPAGMVIAIDVHRWSGWAASDAAIARATSAEPTWPEDGRPGTEVASVRSESRGLTPSAAQARELRIGGTSPGTDPGRSWP</sequence>
<proteinExistence type="predicted"/>
<dbReference type="RefSeq" id="WP_011720299.1">
    <property type="nucleotide sequence ID" value="NC_008578.1"/>
</dbReference>
<dbReference type="KEGG" id="ace:Acel_1464"/>
<dbReference type="InterPro" id="IPR019967">
    <property type="entry name" value="F420-dep_enz_PPOX_Rv0121"/>
</dbReference>
<protein>
    <submittedName>
        <fullName evidence="4">Pyridoxamine 5'-phosphate oxidase-related, FMN-binding protein</fullName>
    </submittedName>
</protein>
<dbReference type="PANTHER" id="PTHR35176">
    <property type="entry name" value="HEME OXYGENASE HI_0854-RELATED"/>
    <property type="match status" value="1"/>
</dbReference>
<organism evidence="4 5">
    <name type="scientific">Acidothermus cellulolyticus (strain ATCC 43068 / DSM 8971 / 11B)</name>
    <dbReference type="NCBI Taxonomy" id="351607"/>
    <lineage>
        <taxon>Bacteria</taxon>
        <taxon>Bacillati</taxon>
        <taxon>Actinomycetota</taxon>
        <taxon>Actinomycetes</taxon>
        <taxon>Acidothermales</taxon>
        <taxon>Acidothermaceae</taxon>
        <taxon>Acidothermus</taxon>
    </lineage>
</organism>
<feature type="region of interest" description="Disordered" evidence="2">
    <location>
        <begin position="148"/>
        <end position="200"/>
    </location>
</feature>
<reference evidence="4 5" key="1">
    <citation type="journal article" date="2009" name="Genome Res.">
        <title>Complete genome of the cellulolytic thermophile Acidothermus cellulolyticus 11B provides insights into its ecophysiological and evolutionary adaptations.</title>
        <authorList>
            <person name="Barabote R.D."/>
            <person name="Xie G."/>
            <person name="Leu D.H."/>
            <person name="Normand P."/>
            <person name="Necsulea A."/>
            <person name="Daubin V."/>
            <person name="Medigue C."/>
            <person name="Adney W.S."/>
            <person name="Xu X.C."/>
            <person name="Lapidus A."/>
            <person name="Parales R.E."/>
            <person name="Detter C."/>
            <person name="Pujic P."/>
            <person name="Bruce D."/>
            <person name="Lavire C."/>
            <person name="Challacombe J.F."/>
            <person name="Brettin T.S."/>
            <person name="Berry A.M."/>
        </authorList>
    </citation>
    <scope>NUCLEOTIDE SEQUENCE [LARGE SCALE GENOMIC DNA]</scope>
    <source>
        <strain evidence="5">ATCC 43068 / DSM 8971 / 11B</strain>
    </source>
</reference>